<name>A0A072UAK8_MEDTR</name>
<dbReference type="AlphaFoldDB" id="A0A072UAK8"/>
<dbReference type="InterPro" id="IPR000157">
    <property type="entry name" value="TIR_dom"/>
</dbReference>
<evidence type="ECO:0000313" key="4">
    <source>
        <dbReference type="EnsemblPlants" id="KEH26667"/>
    </source>
</evidence>
<organism evidence="3 5">
    <name type="scientific">Medicago truncatula</name>
    <name type="common">Barrel medic</name>
    <name type="synonym">Medicago tribuloides</name>
    <dbReference type="NCBI Taxonomy" id="3880"/>
    <lineage>
        <taxon>Eukaryota</taxon>
        <taxon>Viridiplantae</taxon>
        <taxon>Streptophyta</taxon>
        <taxon>Embryophyta</taxon>
        <taxon>Tracheophyta</taxon>
        <taxon>Spermatophyta</taxon>
        <taxon>Magnoliopsida</taxon>
        <taxon>eudicotyledons</taxon>
        <taxon>Gunneridae</taxon>
        <taxon>Pentapetalae</taxon>
        <taxon>rosids</taxon>
        <taxon>fabids</taxon>
        <taxon>Fabales</taxon>
        <taxon>Fabaceae</taxon>
        <taxon>Papilionoideae</taxon>
        <taxon>50 kb inversion clade</taxon>
        <taxon>NPAAA clade</taxon>
        <taxon>Hologalegina</taxon>
        <taxon>IRL clade</taxon>
        <taxon>Trifolieae</taxon>
        <taxon>Medicago</taxon>
    </lineage>
</organism>
<dbReference type="EnsemblPlants" id="KEH26667">
    <property type="protein sequence ID" value="KEH26667"/>
    <property type="gene ID" value="MTR_6g066410"/>
</dbReference>
<feature type="domain" description="TIR" evidence="2">
    <location>
        <begin position="1"/>
        <end position="98"/>
    </location>
</feature>
<keyword evidence="5" id="KW-1185">Reference proteome</keyword>
<dbReference type="GO" id="GO:0005634">
    <property type="term" value="C:nucleus"/>
    <property type="evidence" value="ECO:0000318"/>
    <property type="project" value="GO_Central"/>
</dbReference>
<dbReference type="Proteomes" id="UP000002051">
    <property type="component" value="Chromosome 6"/>
</dbReference>
<reference evidence="3 5" key="2">
    <citation type="journal article" date="2014" name="BMC Genomics">
        <title>An improved genome release (version Mt4.0) for the model legume Medicago truncatula.</title>
        <authorList>
            <person name="Tang H."/>
            <person name="Krishnakumar V."/>
            <person name="Bidwell S."/>
            <person name="Rosen B."/>
            <person name="Chan A."/>
            <person name="Zhou S."/>
            <person name="Gentzbittel L."/>
            <person name="Childs K.L."/>
            <person name="Yandell M."/>
            <person name="Gundlach H."/>
            <person name="Mayer K.F."/>
            <person name="Schwartz D.C."/>
            <person name="Town C.D."/>
        </authorList>
    </citation>
    <scope>GENOME REANNOTATION</scope>
    <source>
        <strain evidence="3">A17</strain>
        <strain evidence="4 5">cv. Jemalong A17</strain>
    </source>
</reference>
<evidence type="ECO:0000259" key="2">
    <source>
        <dbReference type="PROSITE" id="PS50104"/>
    </source>
</evidence>
<dbReference type="InterPro" id="IPR035897">
    <property type="entry name" value="Toll_tir_struct_dom_sf"/>
</dbReference>
<reference evidence="4" key="3">
    <citation type="submission" date="2015-04" db="UniProtKB">
        <authorList>
            <consortium name="EnsemblPlants"/>
        </authorList>
    </citation>
    <scope>IDENTIFICATION</scope>
    <source>
        <strain evidence="4">cv. Jemalong A17</strain>
    </source>
</reference>
<dbReference type="Pfam" id="PF01582">
    <property type="entry name" value="TIR"/>
    <property type="match status" value="1"/>
</dbReference>
<dbReference type="HOGENOM" id="CLU_001561_3_2_1"/>
<sequence length="103" mass="11545">MRRSDGGNKRGDEITSSLLKSIEDSKIAIIVFSKLDYASSSFCLGELSHIIHCFNNKGGMVIPVFYGTEPSHVRKLNDSYGEALAKHEDGFQNNKEHMDRLLK</sequence>
<dbReference type="PROSITE" id="PS50104">
    <property type="entry name" value="TIR"/>
    <property type="match status" value="1"/>
</dbReference>
<evidence type="ECO:0000313" key="3">
    <source>
        <dbReference type="EMBL" id="KEH26667.1"/>
    </source>
</evidence>
<accession>A0A072UAK8</accession>
<proteinExistence type="predicted"/>
<dbReference type="EMBL" id="CM001222">
    <property type="protein sequence ID" value="KEH26667.1"/>
    <property type="molecule type" value="Genomic_DNA"/>
</dbReference>
<dbReference type="GO" id="GO:0007165">
    <property type="term" value="P:signal transduction"/>
    <property type="evidence" value="ECO:0000318"/>
    <property type="project" value="GO_Central"/>
</dbReference>
<protein>
    <submittedName>
        <fullName evidence="3">Disease resistance protein (TIR-NBS-LRR class)</fullName>
    </submittedName>
</protein>
<evidence type="ECO:0000313" key="5">
    <source>
        <dbReference type="Proteomes" id="UP000002051"/>
    </source>
</evidence>
<dbReference type="SUPFAM" id="SSF52200">
    <property type="entry name" value="Toll/Interleukin receptor TIR domain"/>
    <property type="match status" value="1"/>
</dbReference>
<dbReference type="Gene3D" id="3.40.50.10140">
    <property type="entry name" value="Toll/interleukin-1 receptor homology (TIR) domain"/>
    <property type="match status" value="1"/>
</dbReference>
<keyword evidence="1" id="KW-0520">NAD</keyword>
<gene>
    <name evidence="3" type="ordered locus">MTR_6g066410</name>
</gene>
<reference evidence="3 5" key="1">
    <citation type="journal article" date="2011" name="Nature">
        <title>The Medicago genome provides insight into the evolution of rhizobial symbioses.</title>
        <authorList>
            <person name="Young N.D."/>
            <person name="Debelle F."/>
            <person name="Oldroyd G.E."/>
            <person name="Geurts R."/>
            <person name="Cannon S.B."/>
            <person name="Udvardi M.K."/>
            <person name="Benedito V.A."/>
            <person name="Mayer K.F."/>
            <person name="Gouzy J."/>
            <person name="Schoof H."/>
            <person name="Van de Peer Y."/>
            <person name="Proost S."/>
            <person name="Cook D.R."/>
            <person name="Meyers B.C."/>
            <person name="Spannagl M."/>
            <person name="Cheung F."/>
            <person name="De Mita S."/>
            <person name="Krishnakumar V."/>
            <person name="Gundlach H."/>
            <person name="Zhou S."/>
            <person name="Mudge J."/>
            <person name="Bharti A.K."/>
            <person name="Murray J.D."/>
            <person name="Naoumkina M.A."/>
            <person name="Rosen B."/>
            <person name="Silverstein K.A."/>
            <person name="Tang H."/>
            <person name="Rombauts S."/>
            <person name="Zhao P.X."/>
            <person name="Zhou P."/>
            <person name="Barbe V."/>
            <person name="Bardou P."/>
            <person name="Bechner M."/>
            <person name="Bellec A."/>
            <person name="Berger A."/>
            <person name="Berges H."/>
            <person name="Bidwell S."/>
            <person name="Bisseling T."/>
            <person name="Choisne N."/>
            <person name="Couloux A."/>
            <person name="Denny R."/>
            <person name="Deshpande S."/>
            <person name="Dai X."/>
            <person name="Doyle J.J."/>
            <person name="Dudez A.M."/>
            <person name="Farmer A.D."/>
            <person name="Fouteau S."/>
            <person name="Franken C."/>
            <person name="Gibelin C."/>
            <person name="Gish J."/>
            <person name="Goldstein S."/>
            <person name="Gonzalez A.J."/>
            <person name="Green P.J."/>
            <person name="Hallab A."/>
            <person name="Hartog M."/>
            <person name="Hua A."/>
            <person name="Humphray S.J."/>
            <person name="Jeong D.H."/>
            <person name="Jing Y."/>
            <person name="Jocker A."/>
            <person name="Kenton S.M."/>
            <person name="Kim D.J."/>
            <person name="Klee K."/>
            <person name="Lai H."/>
            <person name="Lang C."/>
            <person name="Lin S."/>
            <person name="Macmil S.L."/>
            <person name="Magdelenat G."/>
            <person name="Matthews L."/>
            <person name="McCorrison J."/>
            <person name="Monaghan E.L."/>
            <person name="Mun J.H."/>
            <person name="Najar F.Z."/>
            <person name="Nicholson C."/>
            <person name="Noirot C."/>
            <person name="O'Bleness M."/>
            <person name="Paule C.R."/>
            <person name="Poulain J."/>
            <person name="Prion F."/>
            <person name="Qin B."/>
            <person name="Qu C."/>
            <person name="Retzel E.F."/>
            <person name="Riddle C."/>
            <person name="Sallet E."/>
            <person name="Samain S."/>
            <person name="Samson N."/>
            <person name="Sanders I."/>
            <person name="Saurat O."/>
            <person name="Scarpelli C."/>
            <person name="Schiex T."/>
            <person name="Segurens B."/>
            <person name="Severin A.J."/>
            <person name="Sherrier D.J."/>
            <person name="Shi R."/>
            <person name="Sims S."/>
            <person name="Singer S.R."/>
            <person name="Sinharoy S."/>
            <person name="Sterck L."/>
            <person name="Viollet A."/>
            <person name="Wang B.B."/>
            <person name="Wang K."/>
            <person name="Wang M."/>
            <person name="Wang X."/>
            <person name="Warfsmann J."/>
            <person name="Weissenbach J."/>
            <person name="White D.D."/>
            <person name="White J.D."/>
            <person name="Wiley G.B."/>
            <person name="Wincker P."/>
            <person name="Xing Y."/>
            <person name="Yang L."/>
            <person name="Yao Z."/>
            <person name="Ying F."/>
            <person name="Zhai J."/>
            <person name="Zhou L."/>
            <person name="Zuber A."/>
            <person name="Denarie J."/>
            <person name="Dixon R.A."/>
            <person name="May G.D."/>
            <person name="Schwartz D.C."/>
            <person name="Rogers J."/>
            <person name="Quetier F."/>
            <person name="Town C.D."/>
            <person name="Roe B.A."/>
        </authorList>
    </citation>
    <scope>NUCLEOTIDE SEQUENCE [LARGE SCALE GENOMIC DNA]</scope>
    <source>
        <strain evidence="3">A17</strain>
        <strain evidence="4 5">cv. Jemalong A17</strain>
    </source>
</reference>
<dbReference type="PANTHER" id="PTHR32009:SF144">
    <property type="entry name" value="RESISTANCE PROTEIN (TIR-NBS-LRR CLASS), PUTATIVE-RELATED"/>
    <property type="match status" value="1"/>
</dbReference>
<evidence type="ECO:0000256" key="1">
    <source>
        <dbReference type="ARBA" id="ARBA00023027"/>
    </source>
</evidence>
<dbReference type="PANTHER" id="PTHR32009">
    <property type="entry name" value="TMV RESISTANCE PROTEIN N-LIKE"/>
    <property type="match status" value="1"/>
</dbReference>